<reference evidence="1 2" key="1">
    <citation type="submission" date="2016-10" db="EMBL/GenBank/DDBJ databases">
        <authorList>
            <person name="de Groot N.N."/>
        </authorList>
    </citation>
    <scope>NUCLEOTIDE SEQUENCE [LARGE SCALE GENOMIC DNA]</scope>
    <source>
        <strain evidence="1 2">ASO4-2</strain>
    </source>
</reference>
<evidence type="ECO:0000313" key="1">
    <source>
        <dbReference type="EMBL" id="SDB43159.1"/>
    </source>
</evidence>
<accession>A0A1G6DDG8</accession>
<dbReference type="STRING" id="617002.SAMN05660653_02077"/>
<protein>
    <submittedName>
        <fullName evidence="1">Uncharacterized protein</fullName>
    </submittedName>
</protein>
<name>A0A1G6DDG8_9BACT</name>
<dbReference type="Proteomes" id="UP000198771">
    <property type="component" value="Unassembled WGS sequence"/>
</dbReference>
<evidence type="ECO:0000313" key="2">
    <source>
        <dbReference type="Proteomes" id="UP000198771"/>
    </source>
</evidence>
<gene>
    <name evidence="1" type="ORF">SAMN05660653_02077</name>
</gene>
<dbReference type="AlphaFoldDB" id="A0A1G6DDG8"/>
<dbReference type="EMBL" id="FMXO01000011">
    <property type="protein sequence ID" value="SDB43159.1"/>
    <property type="molecule type" value="Genomic_DNA"/>
</dbReference>
<proteinExistence type="predicted"/>
<organism evidence="1 2">
    <name type="scientific">Desulfonatronum thiosulfatophilum</name>
    <dbReference type="NCBI Taxonomy" id="617002"/>
    <lineage>
        <taxon>Bacteria</taxon>
        <taxon>Pseudomonadati</taxon>
        <taxon>Thermodesulfobacteriota</taxon>
        <taxon>Desulfovibrionia</taxon>
        <taxon>Desulfovibrionales</taxon>
        <taxon>Desulfonatronaceae</taxon>
        <taxon>Desulfonatronum</taxon>
    </lineage>
</organism>
<keyword evidence="2" id="KW-1185">Reference proteome</keyword>
<sequence>MVQKGMYGCQGRGGRKRQKMIFALGDLASPALHGRAESSSWRHGVSTESQLALKMLQLCKDCPQITLGNLRIKIQIFVQFTNSQRMLLVEIKIAIAIEIVIEETNR</sequence>